<gene>
    <name evidence="3" type="ORF">IAB05_03730</name>
</gene>
<feature type="region of interest" description="Disordered" evidence="1">
    <location>
        <begin position="188"/>
        <end position="275"/>
    </location>
</feature>
<dbReference type="Proteomes" id="UP000824094">
    <property type="component" value="Unassembled WGS sequence"/>
</dbReference>
<feature type="compositionally biased region" description="Acidic residues" evidence="1">
    <location>
        <begin position="229"/>
        <end position="263"/>
    </location>
</feature>
<organism evidence="3 4">
    <name type="scientific">Candidatus Stercoripulliclostridium merdigallinarum</name>
    <dbReference type="NCBI Taxonomy" id="2840951"/>
    <lineage>
        <taxon>Bacteria</taxon>
        <taxon>Bacillati</taxon>
        <taxon>Bacillota</taxon>
        <taxon>Clostridia</taxon>
        <taxon>Eubacteriales</taxon>
        <taxon>Candidatus Stercoripulliclostridium</taxon>
    </lineage>
</organism>
<keyword evidence="2" id="KW-0472">Membrane</keyword>
<feature type="region of interest" description="Disordered" evidence="1">
    <location>
        <begin position="1"/>
        <end position="29"/>
    </location>
</feature>
<feature type="compositionally biased region" description="Polar residues" evidence="1">
    <location>
        <begin position="1"/>
        <end position="11"/>
    </location>
</feature>
<evidence type="ECO:0000256" key="2">
    <source>
        <dbReference type="SAM" id="Phobius"/>
    </source>
</evidence>
<sequence length="444" mass="47723">MASVNSANNAKIKSVKPQGAASGRRLVPSSGVNYLKPYAVRYNAGVAGMPRGGARPQPKKAAPPPVQKRRRKERDYFFIMRRGVCFLMLLLAIVWVAVIAMNYLAIMPQYTSFLVAPDLTPLDDRLDTETGEMDDGGNAIVIPYQDKSVYISFIDPIFGALKALFGLSMTDSEGNSMSPFYDSFSPAIAGTAENTGNENAENTDDENSENTENTENTENETEGPVAEASENEDGTEATDDTENTEGEDAEGTDGETTEGENTEGEQTATEDTAIKFGYVEANTNIDEEARSQDSMGSIASMAFNYAPIILVVGAVFAVLLIVFAFLSLFGRRIFKGFGIMSIIMLLAGLAMFVAGLAAMGNYMGNPSITEDGVLVSVLDFSQLMNFAFGVFQGAPATALDPATDVMPLTLVSGYGMLIILVVPVVILLLSIFARKKVPYSIFDK</sequence>
<feature type="transmembrane region" description="Helical" evidence="2">
    <location>
        <begin position="414"/>
        <end position="433"/>
    </location>
</feature>
<evidence type="ECO:0000313" key="4">
    <source>
        <dbReference type="Proteomes" id="UP000824094"/>
    </source>
</evidence>
<feature type="transmembrane region" description="Helical" evidence="2">
    <location>
        <begin position="336"/>
        <end position="359"/>
    </location>
</feature>
<dbReference type="AlphaFoldDB" id="A0A9D1SI40"/>
<comment type="caution">
    <text evidence="3">The sequence shown here is derived from an EMBL/GenBank/DDBJ whole genome shotgun (WGS) entry which is preliminary data.</text>
</comment>
<reference evidence="3" key="1">
    <citation type="submission" date="2020-10" db="EMBL/GenBank/DDBJ databases">
        <authorList>
            <person name="Gilroy R."/>
        </authorList>
    </citation>
    <scope>NUCLEOTIDE SEQUENCE</scope>
    <source>
        <strain evidence="3">18911</strain>
    </source>
</reference>
<feature type="region of interest" description="Disordered" evidence="1">
    <location>
        <begin position="49"/>
        <end position="68"/>
    </location>
</feature>
<feature type="transmembrane region" description="Helical" evidence="2">
    <location>
        <begin position="305"/>
        <end position="329"/>
    </location>
</feature>
<protein>
    <submittedName>
        <fullName evidence="3">Uncharacterized protein</fullName>
    </submittedName>
</protein>
<evidence type="ECO:0000256" key="1">
    <source>
        <dbReference type="SAM" id="MobiDB-lite"/>
    </source>
</evidence>
<keyword evidence="2" id="KW-0812">Transmembrane</keyword>
<dbReference type="EMBL" id="DVNF01000112">
    <property type="protein sequence ID" value="HIU60488.1"/>
    <property type="molecule type" value="Genomic_DNA"/>
</dbReference>
<reference evidence="3" key="2">
    <citation type="journal article" date="2021" name="PeerJ">
        <title>Extensive microbial diversity within the chicken gut microbiome revealed by metagenomics and culture.</title>
        <authorList>
            <person name="Gilroy R."/>
            <person name="Ravi A."/>
            <person name="Getino M."/>
            <person name="Pursley I."/>
            <person name="Horton D.L."/>
            <person name="Alikhan N.F."/>
            <person name="Baker D."/>
            <person name="Gharbi K."/>
            <person name="Hall N."/>
            <person name="Watson M."/>
            <person name="Adriaenssens E.M."/>
            <person name="Foster-Nyarko E."/>
            <person name="Jarju S."/>
            <person name="Secka A."/>
            <person name="Antonio M."/>
            <person name="Oren A."/>
            <person name="Chaudhuri R.R."/>
            <person name="La Ragione R."/>
            <person name="Hildebrand F."/>
            <person name="Pallen M.J."/>
        </authorList>
    </citation>
    <scope>NUCLEOTIDE SEQUENCE</scope>
    <source>
        <strain evidence="3">18911</strain>
    </source>
</reference>
<proteinExistence type="predicted"/>
<keyword evidence="2" id="KW-1133">Transmembrane helix</keyword>
<name>A0A9D1SI40_9FIRM</name>
<feature type="transmembrane region" description="Helical" evidence="2">
    <location>
        <begin position="79"/>
        <end position="104"/>
    </location>
</feature>
<evidence type="ECO:0000313" key="3">
    <source>
        <dbReference type="EMBL" id="HIU60488.1"/>
    </source>
</evidence>
<accession>A0A9D1SI40</accession>
<feature type="compositionally biased region" description="Low complexity" evidence="1">
    <location>
        <begin position="189"/>
        <end position="200"/>
    </location>
</feature>